<evidence type="ECO:0000256" key="1">
    <source>
        <dbReference type="ARBA" id="ARBA00004225"/>
    </source>
</evidence>
<accession>A0A8H4QF89</accession>
<dbReference type="PANTHER" id="PTHR28234">
    <property type="entry name" value="NUCLEAR CONTROL OF ATPASE PROTEIN 2"/>
    <property type="match status" value="1"/>
</dbReference>
<feature type="transmembrane region" description="Helical" evidence="6">
    <location>
        <begin position="540"/>
        <end position="563"/>
    </location>
</feature>
<evidence type="ECO:0000256" key="5">
    <source>
        <dbReference type="ARBA" id="ARBA00023136"/>
    </source>
</evidence>
<dbReference type="PANTHER" id="PTHR28234:SF1">
    <property type="entry name" value="NUCLEAR CONTROL OF ATPASE PROTEIN 2"/>
    <property type="match status" value="1"/>
</dbReference>
<sequence length="683" mass="76175">MPSEFVDHFTRCLEISATRPGSPELIPPPFTQNLPRVDARKQALHALLVQLNRNTNTLEDIHSSLSSLEELSPSANRAQALEQRLPLDPEEAALEDAIVGKLSVTLYSHALDVFLAQATQVEEEAEYWAEIERSRIRVALYLLQTFPIRTCNVVKQILQTLRSRRIPLHISTFTPSSLRRIFPSSTQFTLQPGLLTTAFFPHLAHQRSVSFSVLLSTRSKNTSYDINSSNSPTIMDRVSSTVQRALESAALVARFLDLPLELIAQECRYNRRALEKIRDERAETLGHIAQLRAPLEGLIHSPSGFSLRSQNTPDYTAIINALLRVISPSPSLLGPSGDSVVVSLSSLAQSLPLATSKHNQLLESRNLLRPSLLTRIWPRLLVFPPLALYIYTSRTSWVPALVDMAKDAQETVRGFVQGWLVEPLLGVLHTVRVGGKGEVLVREEAIIADLESLQRMTLSLARDALNYTQPQLEALAEQVKVGDLTPVMQIYEEDIRSPIRSAISGTLLRNAFIQVQKAKVDIDQALAGIDRLLKSQELTFAFVGVAPALAIVWGFFGATARLWDGGKGRGRYGGQSRRRGVWERIRRIERLLIHQPPTATSSFESEAGSKLAPIAPLPTGLLILSLTRLRSYALGYLPEDIRLPFLEDLGDLENTELGRDEKLKVVERMWRCWGMGKNAVIKY</sequence>
<name>A0A8H4QF89_9AGAR</name>
<keyword evidence="2 6" id="KW-0812">Transmembrane</keyword>
<dbReference type="AlphaFoldDB" id="A0A8H4QF89"/>
<comment type="subcellular location">
    <subcellularLocation>
        <location evidence="1">Mitochondrion membrane</location>
        <topology evidence="1">Multi-pass membrane protein</topology>
    </subcellularLocation>
</comment>
<keyword evidence="4" id="KW-0496">Mitochondrion</keyword>
<reference evidence="7 8" key="1">
    <citation type="submission" date="2019-12" db="EMBL/GenBank/DDBJ databases">
        <authorList>
            <person name="Floudas D."/>
            <person name="Bentzer J."/>
            <person name="Ahren D."/>
            <person name="Johansson T."/>
            <person name="Persson P."/>
            <person name="Tunlid A."/>
        </authorList>
    </citation>
    <scope>NUCLEOTIDE SEQUENCE [LARGE SCALE GENOMIC DNA]</scope>
    <source>
        <strain evidence="7 8">CBS 102.39</strain>
    </source>
</reference>
<dbReference type="GO" id="GO:0005741">
    <property type="term" value="C:mitochondrial outer membrane"/>
    <property type="evidence" value="ECO:0007669"/>
    <property type="project" value="TreeGrafter"/>
</dbReference>
<proteinExistence type="predicted"/>
<evidence type="ECO:0000313" key="7">
    <source>
        <dbReference type="EMBL" id="KAF4609591.1"/>
    </source>
</evidence>
<dbReference type="EMBL" id="JAACJL010000061">
    <property type="protein sequence ID" value="KAF4609591.1"/>
    <property type="molecule type" value="Genomic_DNA"/>
</dbReference>
<evidence type="ECO:0000256" key="6">
    <source>
        <dbReference type="SAM" id="Phobius"/>
    </source>
</evidence>
<evidence type="ECO:0000256" key="4">
    <source>
        <dbReference type="ARBA" id="ARBA00023128"/>
    </source>
</evidence>
<gene>
    <name evidence="7" type="ORF">D9613_012272</name>
</gene>
<evidence type="ECO:0000256" key="2">
    <source>
        <dbReference type="ARBA" id="ARBA00022692"/>
    </source>
</evidence>
<keyword evidence="3 6" id="KW-1133">Transmembrane helix</keyword>
<keyword evidence="8" id="KW-1185">Reference proteome</keyword>
<dbReference type="Pfam" id="PF08637">
    <property type="entry name" value="NCA2"/>
    <property type="match status" value="1"/>
</dbReference>
<comment type="caution">
    <text evidence="7">The sequence shown here is derived from an EMBL/GenBank/DDBJ whole genome shotgun (WGS) entry which is preliminary data.</text>
</comment>
<dbReference type="InterPro" id="IPR013946">
    <property type="entry name" value="NCA2-like"/>
</dbReference>
<evidence type="ECO:0008006" key="9">
    <source>
        <dbReference type="Google" id="ProtNLM"/>
    </source>
</evidence>
<evidence type="ECO:0000313" key="8">
    <source>
        <dbReference type="Proteomes" id="UP000521872"/>
    </source>
</evidence>
<dbReference type="Proteomes" id="UP000521872">
    <property type="component" value="Unassembled WGS sequence"/>
</dbReference>
<protein>
    <recommendedName>
        <fullName evidence="9">NCA2-domain-containing protein</fullName>
    </recommendedName>
</protein>
<organism evidence="7 8">
    <name type="scientific">Agrocybe pediades</name>
    <dbReference type="NCBI Taxonomy" id="84607"/>
    <lineage>
        <taxon>Eukaryota</taxon>
        <taxon>Fungi</taxon>
        <taxon>Dikarya</taxon>
        <taxon>Basidiomycota</taxon>
        <taxon>Agaricomycotina</taxon>
        <taxon>Agaricomycetes</taxon>
        <taxon>Agaricomycetidae</taxon>
        <taxon>Agaricales</taxon>
        <taxon>Agaricineae</taxon>
        <taxon>Strophariaceae</taxon>
        <taxon>Agrocybe</taxon>
    </lineage>
</organism>
<evidence type="ECO:0000256" key="3">
    <source>
        <dbReference type="ARBA" id="ARBA00022989"/>
    </source>
</evidence>
<keyword evidence="5 6" id="KW-0472">Membrane</keyword>